<keyword evidence="3" id="KW-1185">Reference proteome</keyword>
<evidence type="ECO:0000313" key="3">
    <source>
        <dbReference type="Proteomes" id="UP001519460"/>
    </source>
</evidence>
<feature type="region of interest" description="Disordered" evidence="1">
    <location>
        <begin position="1"/>
        <end position="79"/>
    </location>
</feature>
<comment type="caution">
    <text evidence="2">The sequence shown here is derived from an EMBL/GenBank/DDBJ whole genome shotgun (WGS) entry which is preliminary data.</text>
</comment>
<dbReference type="AlphaFoldDB" id="A0ABD0LK94"/>
<feature type="non-terminal residue" evidence="2">
    <location>
        <position position="79"/>
    </location>
</feature>
<feature type="non-terminal residue" evidence="2">
    <location>
        <position position="1"/>
    </location>
</feature>
<dbReference type="EMBL" id="JACVVK020000042">
    <property type="protein sequence ID" value="KAK7499717.1"/>
    <property type="molecule type" value="Genomic_DNA"/>
</dbReference>
<gene>
    <name evidence="2" type="ORF">BaRGS_00009058</name>
</gene>
<evidence type="ECO:0000313" key="2">
    <source>
        <dbReference type="EMBL" id="KAK7499717.1"/>
    </source>
</evidence>
<name>A0ABD0LK94_9CAEN</name>
<accession>A0ABD0LK94</accession>
<evidence type="ECO:0000256" key="1">
    <source>
        <dbReference type="SAM" id="MobiDB-lite"/>
    </source>
</evidence>
<reference evidence="2 3" key="1">
    <citation type="journal article" date="2023" name="Sci. Data">
        <title>Genome assembly of the Korean intertidal mud-creeper Batillaria attramentaria.</title>
        <authorList>
            <person name="Patra A.K."/>
            <person name="Ho P.T."/>
            <person name="Jun S."/>
            <person name="Lee S.J."/>
            <person name="Kim Y."/>
            <person name="Won Y.J."/>
        </authorList>
    </citation>
    <scope>NUCLEOTIDE SEQUENCE [LARGE SCALE GENOMIC DNA]</scope>
    <source>
        <strain evidence="2">Wonlab-2016</strain>
    </source>
</reference>
<protein>
    <submittedName>
        <fullName evidence="2">Uncharacterized protein</fullName>
    </submittedName>
</protein>
<dbReference type="Proteomes" id="UP001519460">
    <property type="component" value="Unassembled WGS sequence"/>
</dbReference>
<organism evidence="2 3">
    <name type="scientific">Batillaria attramentaria</name>
    <dbReference type="NCBI Taxonomy" id="370345"/>
    <lineage>
        <taxon>Eukaryota</taxon>
        <taxon>Metazoa</taxon>
        <taxon>Spiralia</taxon>
        <taxon>Lophotrochozoa</taxon>
        <taxon>Mollusca</taxon>
        <taxon>Gastropoda</taxon>
        <taxon>Caenogastropoda</taxon>
        <taxon>Sorbeoconcha</taxon>
        <taxon>Cerithioidea</taxon>
        <taxon>Batillariidae</taxon>
        <taxon>Batillaria</taxon>
    </lineage>
</organism>
<sequence>PPSSIQRRHQIPNGIAEHAENQHLGPRQSLSPAGHSSMRHVTTLMADQVSPRKGTPLCGEKSQFRCSVSRPGKDDMTRP</sequence>
<proteinExistence type="predicted"/>
<feature type="compositionally biased region" description="Basic residues" evidence="1">
    <location>
        <begin position="1"/>
        <end position="10"/>
    </location>
</feature>